<dbReference type="RefSeq" id="WP_017082927.1">
    <property type="nucleotide sequence ID" value="NZ_CAWNUM010000089.1"/>
</dbReference>
<dbReference type="Gene3D" id="3.40.50.620">
    <property type="entry name" value="HUPs"/>
    <property type="match status" value="1"/>
</dbReference>
<reference evidence="2 3" key="1">
    <citation type="submission" date="2024-06" db="EMBL/GenBank/DDBJ databases">
        <authorList>
            <person name="Steensen K."/>
            <person name="Seneca J."/>
            <person name="Bartlau N."/>
            <person name="Yu A.X."/>
            <person name="Polz M.F."/>
        </authorList>
    </citation>
    <scope>NUCLEOTIDE SEQUENCE [LARGE SCALE GENOMIC DNA]</scope>
    <source>
        <strain evidence="2 3">1F145</strain>
    </source>
</reference>
<feature type="domain" description="Phosphoadenosine phosphosulphate reductase" evidence="1">
    <location>
        <begin position="48"/>
        <end position="250"/>
    </location>
</feature>
<dbReference type="CDD" id="cd23947">
    <property type="entry name" value="PAPS_reductase-like_YbdN"/>
    <property type="match status" value="1"/>
</dbReference>
<keyword evidence="3" id="KW-1185">Reference proteome</keyword>
<gene>
    <name evidence="2" type="ORF">ACED33_01460</name>
</gene>
<dbReference type="Pfam" id="PF11922">
    <property type="entry name" value="DUF3440"/>
    <property type="match status" value="2"/>
</dbReference>
<dbReference type="Pfam" id="PF01507">
    <property type="entry name" value="PAPS_reduct"/>
    <property type="match status" value="1"/>
</dbReference>
<sequence>MTTKRLLSISKGRRKGYFSRDKIQQDYNVLEGARQRILYLLDNFSHFYVSFSGGKDSGVLLNLTIQESKKRGRLPVDVLIVDFEAQYHETHAFIERMVLRGEVNPYWVCLPLSLRNSISQFQPKWLCWDPDKEAQWVREIPQHEGVISDLEHLSFFKKGMEFEDFVFKFAHWYQKKKGTPIAVLIGIRADESLHRFKTIKNRAKKKFDDKCWTTQMQGDVYMAYPLYDWKTPDIWVANSRFNWDYNRIYDLMHKAGVPLSQQRLCQPFGDEQRKGLWLYQILEPDTWQKLVARVEGCNFGARYSKSQGRILGYYRFELPPGLSYRQYSKYLLKTMPPHVEKHYRDRIFKFLQWWRKNGPQKGVTCIPDYAESKLESKKQVPSWRRICKVLIKNDYWCRGLSFGYNKSLAKQYHALYGEESNTNGK</sequence>
<proteinExistence type="predicted"/>
<evidence type="ECO:0000313" key="2">
    <source>
        <dbReference type="EMBL" id="MEZ8179333.1"/>
    </source>
</evidence>
<dbReference type="InterPro" id="IPR014729">
    <property type="entry name" value="Rossmann-like_a/b/a_fold"/>
</dbReference>
<name>A0ABV4LP93_VIBSP</name>
<comment type="caution">
    <text evidence="2">The sequence shown here is derived from an EMBL/GenBank/DDBJ whole genome shotgun (WGS) entry which is preliminary data.</text>
</comment>
<dbReference type="Proteomes" id="UP001569200">
    <property type="component" value="Unassembled WGS sequence"/>
</dbReference>
<organism evidence="2 3">
    <name type="scientific">Vibrio splendidus</name>
    <dbReference type="NCBI Taxonomy" id="29497"/>
    <lineage>
        <taxon>Bacteria</taxon>
        <taxon>Pseudomonadati</taxon>
        <taxon>Pseudomonadota</taxon>
        <taxon>Gammaproteobacteria</taxon>
        <taxon>Vibrionales</taxon>
        <taxon>Vibrionaceae</taxon>
        <taxon>Vibrio</taxon>
    </lineage>
</organism>
<dbReference type="InterPro" id="IPR002500">
    <property type="entry name" value="PAPS_reduct_dom"/>
</dbReference>
<evidence type="ECO:0000313" key="3">
    <source>
        <dbReference type="Proteomes" id="UP001569200"/>
    </source>
</evidence>
<accession>A0ABV4LP93</accession>
<dbReference type="EMBL" id="JBGOOW010000001">
    <property type="protein sequence ID" value="MEZ8179333.1"/>
    <property type="molecule type" value="Genomic_DNA"/>
</dbReference>
<dbReference type="InterPro" id="IPR021845">
    <property type="entry name" value="DUF3440"/>
</dbReference>
<dbReference type="PANTHER" id="PTHR30083">
    <property type="entry name" value="TRANSCRIPTIONAL REGULATOR-RELATED"/>
    <property type="match status" value="1"/>
</dbReference>
<dbReference type="SUPFAM" id="SSF52402">
    <property type="entry name" value="Adenine nucleotide alpha hydrolases-like"/>
    <property type="match status" value="1"/>
</dbReference>
<evidence type="ECO:0000259" key="1">
    <source>
        <dbReference type="Pfam" id="PF01507"/>
    </source>
</evidence>
<protein>
    <submittedName>
        <fullName evidence="2">Phosphoadenosine phosphosulfate reductase</fullName>
    </submittedName>
</protein>
<dbReference type="PANTHER" id="PTHR30083:SF0">
    <property type="entry name" value="3'-PHOSPHOADENOSINE 5'-PHOSPHOSULFATE SULFOTRANSFERASE (PAPS REDUCTASE)_FAD SYNTHETASE"/>
    <property type="match status" value="1"/>
</dbReference>